<gene>
    <name evidence="1" type="ORF">C1645_746305</name>
</gene>
<dbReference type="AlphaFoldDB" id="A0A397RXD2"/>
<dbReference type="EMBL" id="QKYT01001968">
    <property type="protein sequence ID" value="RIA78843.1"/>
    <property type="molecule type" value="Genomic_DNA"/>
</dbReference>
<sequence>MVYICGKNLKEAADKQLYLVECNSGRIMTFFFKKEDRRGALEAYLRALDRKIKRLVEKKDLPYKPPKEGENPCDKCQKKDIRQKITETDSKGNLVKELYLCGCGKKLGDWCLSVNFGFEINEKKCFDFCSESCVEEFKKNNQQACSQCQKIE</sequence>
<protein>
    <submittedName>
        <fullName evidence="1">Uncharacterized protein</fullName>
    </submittedName>
</protein>
<name>A0A397RXD2_9GLOM</name>
<proteinExistence type="predicted"/>
<comment type="caution">
    <text evidence="1">The sequence shown here is derived from an EMBL/GenBank/DDBJ whole genome shotgun (WGS) entry which is preliminary data.</text>
</comment>
<reference evidence="1 2" key="1">
    <citation type="submission" date="2018-06" db="EMBL/GenBank/DDBJ databases">
        <title>Comparative genomics reveals the genomic features of Rhizophagus irregularis, R. cerebriforme, R. diaphanum and Gigaspora rosea, and their symbiotic lifestyle signature.</title>
        <authorList>
            <person name="Morin E."/>
            <person name="San Clemente H."/>
            <person name="Chen E.C.H."/>
            <person name="De La Providencia I."/>
            <person name="Hainaut M."/>
            <person name="Kuo A."/>
            <person name="Kohler A."/>
            <person name="Murat C."/>
            <person name="Tang N."/>
            <person name="Roy S."/>
            <person name="Loubradou J."/>
            <person name="Henrissat B."/>
            <person name="Grigoriev I.V."/>
            <person name="Corradi N."/>
            <person name="Roux C."/>
            <person name="Martin F.M."/>
        </authorList>
    </citation>
    <scope>NUCLEOTIDE SEQUENCE [LARGE SCALE GENOMIC DNA]</scope>
    <source>
        <strain evidence="1 2">DAOM 227022</strain>
    </source>
</reference>
<evidence type="ECO:0000313" key="1">
    <source>
        <dbReference type="EMBL" id="RIA78843.1"/>
    </source>
</evidence>
<accession>A0A397RXD2</accession>
<dbReference type="Proteomes" id="UP000265703">
    <property type="component" value="Unassembled WGS sequence"/>
</dbReference>
<organism evidence="1 2">
    <name type="scientific">Glomus cerebriforme</name>
    <dbReference type="NCBI Taxonomy" id="658196"/>
    <lineage>
        <taxon>Eukaryota</taxon>
        <taxon>Fungi</taxon>
        <taxon>Fungi incertae sedis</taxon>
        <taxon>Mucoromycota</taxon>
        <taxon>Glomeromycotina</taxon>
        <taxon>Glomeromycetes</taxon>
        <taxon>Glomerales</taxon>
        <taxon>Glomeraceae</taxon>
        <taxon>Glomus</taxon>
    </lineage>
</organism>
<evidence type="ECO:0000313" key="2">
    <source>
        <dbReference type="Proteomes" id="UP000265703"/>
    </source>
</evidence>
<keyword evidence="2" id="KW-1185">Reference proteome</keyword>